<name>A0ACD3BAZ6_9AGAR</name>
<dbReference type="Proteomes" id="UP000308600">
    <property type="component" value="Unassembled WGS sequence"/>
</dbReference>
<organism evidence="1 2">
    <name type="scientific">Pluteus cervinus</name>
    <dbReference type="NCBI Taxonomy" id="181527"/>
    <lineage>
        <taxon>Eukaryota</taxon>
        <taxon>Fungi</taxon>
        <taxon>Dikarya</taxon>
        <taxon>Basidiomycota</taxon>
        <taxon>Agaricomycotina</taxon>
        <taxon>Agaricomycetes</taxon>
        <taxon>Agaricomycetidae</taxon>
        <taxon>Agaricales</taxon>
        <taxon>Pluteineae</taxon>
        <taxon>Pluteaceae</taxon>
        <taxon>Pluteus</taxon>
    </lineage>
</organism>
<dbReference type="EMBL" id="ML208262">
    <property type="protein sequence ID" value="TFK75503.1"/>
    <property type="molecule type" value="Genomic_DNA"/>
</dbReference>
<sequence length="421" mass="47261">MPHVELDTPTGMVNMHYVISTPDIPNASSIAPELPTILFLHSAYISHYTFEPQFSDPLLRQFNLVAPDMRGYGSTTGPMGDPYSPTESASDIYKFMVALNIPPCHIFGLSIGSCIALELASAHPDCVLSLTLCSPLPSVELDEVQEGRQEIFEYHKSAVQNEPTDLTIEEDAEYGEIQFCFNNQITRIVKVITDTELARTHRVWGSDSLEECYRATVSWFVRKPRTQEALAKITCPVRIIHCADDIAYPFELAQELERELREAGVVRVDLKQVPGPHYGSVVNAADINPLIEDLILSISNPPTRESTPKPRSVPPTLILKNLNGTHSNADSFDHNHSDHSRHTRLPTPFMEMFAQLGIKWTPHDDHHHHHHHHHQPQQDGQREDEANEESSESNSDSGSDSEDDDFQFIHDPLPPVVILVN</sequence>
<evidence type="ECO:0000313" key="2">
    <source>
        <dbReference type="Proteomes" id="UP000308600"/>
    </source>
</evidence>
<proteinExistence type="predicted"/>
<keyword evidence="2" id="KW-1185">Reference proteome</keyword>
<evidence type="ECO:0000313" key="1">
    <source>
        <dbReference type="EMBL" id="TFK75503.1"/>
    </source>
</evidence>
<gene>
    <name evidence="1" type="ORF">BDN72DRAFT_757502</name>
</gene>
<reference evidence="1 2" key="1">
    <citation type="journal article" date="2019" name="Nat. Ecol. Evol.">
        <title>Megaphylogeny resolves global patterns of mushroom evolution.</title>
        <authorList>
            <person name="Varga T."/>
            <person name="Krizsan K."/>
            <person name="Foldi C."/>
            <person name="Dima B."/>
            <person name="Sanchez-Garcia M."/>
            <person name="Sanchez-Ramirez S."/>
            <person name="Szollosi G.J."/>
            <person name="Szarkandi J.G."/>
            <person name="Papp V."/>
            <person name="Albert L."/>
            <person name="Andreopoulos W."/>
            <person name="Angelini C."/>
            <person name="Antonin V."/>
            <person name="Barry K.W."/>
            <person name="Bougher N.L."/>
            <person name="Buchanan P."/>
            <person name="Buyck B."/>
            <person name="Bense V."/>
            <person name="Catcheside P."/>
            <person name="Chovatia M."/>
            <person name="Cooper J."/>
            <person name="Damon W."/>
            <person name="Desjardin D."/>
            <person name="Finy P."/>
            <person name="Geml J."/>
            <person name="Haridas S."/>
            <person name="Hughes K."/>
            <person name="Justo A."/>
            <person name="Karasinski D."/>
            <person name="Kautmanova I."/>
            <person name="Kiss B."/>
            <person name="Kocsube S."/>
            <person name="Kotiranta H."/>
            <person name="LaButti K.M."/>
            <person name="Lechner B.E."/>
            <person name="Liimatainen K."/>
            <person name="Lipzen A."/>
            <person name="Lukacs Z."/>
            <person name="Mihaltcheva S."/>
            <person name="Morgado L.N."/>
            <person name="Niskanen T."/>
            <person name="Noordeloos M.E."/>
            <person name="Ohm R.A."/>
            <person name="Ortiz-Santana B."/>
            <person name="Ovrebo C."/>
            <person name="Racz N."/>
            <person name="Riley R."/>
            <person name="Savchenko A."/>
            <person name="Shiryaev A."/>
            <person name="Soop K."/>
            <person name="Spirin V."/>
            <person name="Szebenyi C."/>
            <person name="Tomsovsky M."/>
            <person name="Tulloss R.E."/>
            <person name="Uehling J."/>
            <person name="Grigoriev I.V."/>
            <person name="Vagvolgyi C."/>
            <person name="Papp T."/>
            <person name="Martin F.M."/>
            <person name="Miettinen O."/>
            <person name="Hibbett D.S."/>
            <person name="Nagy L.G."/>
        </authorList>
    </citation>
    <scope>NUCLEOTIDE SEQUENCE [LARGE SCALE GENOMIC DNA]</scope>
    <source>
        <strain evidence="1 2">NL-1719</strain>
    </source>
</reference>
<accession>A0ACD3BAZ6</accession>
<protein>
    <submittedName>
        <fullName evidence="1">Alpha/beta-hydrolase</fullName>
    </submittedName>
</protein>